<evidence type="ECO:0000256" key="4">
    <source>
        <dbReference type="SAM" id="MobiDB-lite"/>
    </source>
</evidence>
<feature type="compositionally biased region" description="Basic and acidic residues" evidence="4">
    <location>
        <begin position="712"/>
        <end position="723"/>
    </location>
</feature>
<feature type="disulfide bond" evidence="3">
    <location>
        <begin position="424"/>
        <end position="442"/>
    </location>
</feature>
<dbReference type="CDD" id="cd00041">
    <property type="entry name" value="CUB"/>
    <property type="match status" value="2"/>
</dbReference>
<feature type="disulfide bond" evidence="3">
    <location>
        <begin position="417"/>
        <end position="429"/>
    </location>
</feature>
<dbReference type="PANTHER" id="PTHR24251:SF28">
    <property type="entry name" value="NEUROPILIN AND TOLLOID-LIKE, ISOFORM B"/>
    <property type="match status" value="1"/>
</dbReference>
<keyword evidence="2 3" id="KW-1015">Disulfide bond</keyword>
<comment type="caution">
    <text evidence="7">The sequence shown here is derived from an EMBL/GenBank/DDBJ whole genome shotgun (WGS) entry which is preliminary data.</text>
</comment>
<dbReference type="EMBL" id="CAJHNJ030000044">
    <property type="protein sequence ID" value="CAG9131171.1"/>
    <property type="molecule type" value="Genomic_DNA"/>
</dbReference>
<evidence type="ECO:0000259" key="6">
    <source>
        <dbReference type="PROSITE" id="PS01180"/>
    </source>
</evidence>
<comment type="caution">
    <text evidence="3">Lacks conserved residue(s) required for the propagation of feature annotation.</text>
</comment>
<evidence type="ECO:0000313" key="7">
    <source>
        <dbReference type="EMBL" id="CAG9131171.1"/>
    </source>
</evidence>
<feature type="transmembrane region" description="Helical" evidence="5">
    <location>
        <begin position="466"/>
        <end position="486"/>
    </location>
</feature>
<dbReference type="InterPro" id="IPR000859">
    <property type="entry name" value="CUB_dom"/>
</dbReference>
<gene>
    <name evidence="7" type="ORF">PLXY2_LOCUS10178</name>
</gene>
<evidence type="ECO:0000256" key="1">
    <source>
        <dbReference type="ARBA" id="ARBA00022737"/>
    </source>
</evidence>
<dbReference type="Gene3D" id="2.60.120.290">
    <property type="entry name" value="Spermadhesin, CUB domain"/>
    <property type="match status" value="2"/>
</dbReference>
<feature type="compositionally biased region" description="Basic and acidic residues" evidence="4">
    <location>
        <begin position="590"/>
        <end position="635"/>
    </location>
</feature>
<dbReference type="SUPFAM" id="SSF49854">
    <property type="entry name" value="Spermadhesin, CUB domain"/>
    <property type="match status" value="2"/>
</dbReference>
<dbReference type="InterPro" id="IPR023415">
    <property type="entry name" value="LDLR_class-A_CS"/>
</dbReference>
<dbReference type="PROSITE" id="PS01209">
    <property type="entry name" value="LDLRA_1"/>
    <property type="match status" value="1"/>
</dbReference>
<feature type="domain" description="CUB" evidence="6">
    <location>
        <begin position="284"/>
        <end position="406"/>
    </location>
</feature>
<reference evidence="7" key="1">
    <citation type="submission" date="2020-11" db="EMBL/GenBank/DDBJ databases">
        <authorList>
            <person name="Whiteford S."/>
        </authorList>
    </citation>
    <scope>NUCLEOTIDE SEQUENCE</scope>
</reference>
<dbReference type="SMART" id="SM00042">
    <property type="entry name" value="CUB"/>
    <property type="match status" value="2"/>
</dbReference>
<dbReference type="PROSITE" id="PS50068">
    <property type="entry name" value="LDLRA_2"/>
    <property type="match status" value="1"/>
</dbReference>
<dbReference type="FunFam" id="2.60.120.290:FF:000005">
    <property type="entry name" value="Procollagen C-endopeptidase enhancer 1"/>
    <property type="match status" value="1"/>
</dbReference>
<dbReference type="InterPro" id="IPR035914">
    <property type="entry name" value="Sperma_CUB_dom_sf"/>
</dbReference>
<sequence length="742" mass="85371">MRAERTTNHNYLWIQWKSKKVCSIFGTALEQTFDHGSSSGSVMTSILRNHEIVHETNYPTMANTRTNNFQILNNNYVNNNNDKPKIKEYDEIYTAEDKTQDKNLNVHRSYLDALKERRKNIGETVLENGFRQYNTISVKPNEKKSRVKRQDDDRCDEFRFKGKDQIQISHPHDKSKNVYYNNTDCVTTIAAEKDQIIQLTFVDVFHIEYHPDCAYDYLEVRDGEHGYAFPLGKFCGETFPKQIWSSGPYLWLKFHSDDTIEYEGFHINIKIEPSPKSQMIPRECYIELSGMYGVVDTGEIPEPCLRDSAQNLDVLWTITSPENTKIFLNFTTYSLTNPNECEENVVQVFGAVLEAQSSLANYCGSMANSVTTKGDTKEDNGNIMHVRFFATKKARSSVFKGNFTAFRSLDPNKDEKCTDNEFDCEDNTCIDLQLDCDSYANCRLKADEDFDRCNHTTHSLMEQKHILVILIIFSLILSGMTFVFLFKCIRKLYLDHKIIKEHIRQSCEDRLDALVTSSHLTLDPKQLERDSEPRASLERENHTNEMFKRQRNFSQHKPASIDSDYIQETQLDLEDEPWRREIESTPPDTEQVRIERNGRSRRSDLSRKEQSVRKDSRSVKERIDEDTRDRKEIKDVSVGAPDTKESGCQTRESLFDPASPDGTESGNSGSRGFSTFGYSGATIARPSPPAPATETSQITIELLRSMPSRQESQVKKLPDRRPMSSETTRSAPDVIIVSKPVR</sequence>
<organism evidence="7 8">
    <name type="scientific">Plutella xylostella</name>
    <name type="common">Diamondback moth</name>
    <name type="synonym">Plutella maculipennis</name>
    <dbReference type="NCBI Taxonomy" id="51655"/>
    <lineage>
        <taxon>Eukaryota</taxon>
        <taxon>Metazoa</taxon>
        <taxon>Ecdysozoa</taxon>
        <taxon>Arthropoda</taxon>
        <taxon>Hexapoda</taxon>
        <taxon>Insecta</taxon>
        <taxon>Pterygota</taxon>
        <taxon>Neoptera</taxon>
        <taxon>Endopterygota</taxon>
        <taxon>Lepidoptera</taxon>
        <taxon>Glossata</taxon>
        <taxon>Ditrysia</taxon>
        <taxon>Yponomeutoidea</taxon>
        <taxon>Plutellidae</taxon>
        <taxon>Plutella</taxon>
    </lineage>
</organism>
<dbReference type="Proteomes" id="UP000653454">
    <property type="component" value="Unassembled WGS sequence"/>
</dbReference>
<dbReference type="AlphaFoldDB" id="A0A8S4FTY3"/>
<keyword evidence="5" id="KW-0812">Transmembrane</keyword>
<feature type="domain" description="CUB" evidence="6">
    <location>
        <begin position="155"/>
        <end position="272"/>
    </location>
</feature>
<feature type="region of interest" description="Disordered" evidence="4">
    <location>
        <begin position="524"/>
        <end position="742"/>
    </location>
</feature>
<keyword evidence="8" id="KW-1185">Reference proteome</keyword>
<dbReference type="Pfam" id="PF00431">
    <property type="entry name" value="CUB"/>
    <property type="match status" value="2"/>
</dbReference>
<evidence type="ECO:0000256" key="5">
    <source>
        <dbReference type="SAM" id="Phobius"/>
    </source>
</evidence>
<name>A0A8S4FTY3_PLUXY</name>
<evidence type="ECO:0000313" key="8">
    <source>
        <dbReference type="Proteomes" id="UP000653454"/>
    </source>
</evidence>
<evidence type="ECO:0000256" key="2">
    <source>
        <dbReference type="ARBA" id="ARBA00023157"/>
    </source>
</evidence>
<evidence type="ECO:0000256" key="3">
    <source>
        <dbReference type="PROSITE-ProRule" id="PRU00124"/>
    </source>
</evidence>
<dbReference type="PROSITE" id="PS01180">
    <property type="entry name" value="CUB"/>
    <property type="match status" value="2"/>
</dbReference>
<keyword evidence="5" id="KW-0472">Membrane</keyword>
<accession>A0A8S4FTY3</accession>
<feature type="compositionally biased region" description="Polar residues" evidence="4">
    <location>
        <begin position="662"/>
        <end position="677"/>
    </location>
</feature>
<keyword evidence="5" id="KW-1133">Transmembrane helix</keyword>
<dbReference type="InterPro" id="IPR002172">
    <property type="entry name" value="LDrepeatLR_classA_rpt"/>
</dbReference>
<feature type="compositionally biased region" description="Basic and acidic residues" evidence="4">
    <location>
        <begin position="525"/>
        <end position="548"/>
    </location>
</feature>
<dbReference type="PANTHER" id="PTHR24251">
    <property type="entry name" value="OVOCHYMASE-RELATED"/>
    <property type="match status" value="1"/>
</dbReference>
<protein>
    <submittedName>
        <fullName evidence="7">(diamondback moth) hypothetical protein</fullName>
    </submittedName>
</protein>
<proteinExistence type="predicted"/>
<keyword evidence="1" id="KW-0677">Repeat</keyword>
<dbReference type="CDD" id="cd00112">
    <property type="entry name" value="LDLa"/>
    <property type="match status" value="1"/>
</dbReference>